<feature type="binding site" evidence="4">
    <location>
        <position position="39"/>
    </location>
    <ligand>
        <name>Zn(2+)</name>
        <dbReference type="ChEBI" id="CHEBI:29105"/>
    </ligand>
</feature>
<sequence length="276" mass="31268">MNYKHKALINKTNEDLWLKCDLCNNVFFIEEIKDNLKVCCFCNNHFKLRARERIDFTFDKGSFVEEGYEGEIKDYLSFSGYIDKLNKTQEKLDMMEAVITGTGYINGIKVVACIMDSYFMMGSMGNVVGEKITRSIEKATDEKVPLIIFTASGGARMQEGIIALMQMSKISAALKKFSNNNLLYITVLTHPTTGGVLASFGMLGDIILAEPNTLVGFAGKRVIKETINESLPKDFQSSEFVLNHGFIDKIIERKHMKSVLAKLLYMHERCHYGKYN</sequence>
<dbReference type="PANTHER" id="PTHR42995:SF5">
    <property type="entry name" value="ACETYL-COENZYME A CARBOXYLASE CARBOXYL TRANSFERASE SUBUNIT BETA, CHLOROPLASTIC"/>
    <property type="match status" value="1"/>
</dbReference>
<comment type="caution">
    <text evidence="6">The sequence shown here is derived from an EMBL/GenBank/DDBJ whole genome shotgun (WGS) entry which is preliminary data.</text>
</comment>
<keyword evidence="7" id="KW-1185">Reference proteome</keyword>
<feature type="domain" description="CoA carboxyltransferase N-terminal" evidence="5">
    <location>
        <begin position="16"/>
        <end position="276"/>
    </location>
</feature>
<organism evidence="6 7">
    <name type="scientific">Clostridium algidicarnis</name>
    <dbReference type="NCBI Taxonomy" id="37659"/>
    <lineage>
        <taxon>Bacteria</taxon>
        <taxon>Bacillati</taxon>
        <taxon>Bacillota</taxon>
        <taxon>Clostridia</taxon>
        <taxon>Eubacteriales</taxon>
        <taxon>Clostridiaceae</taxon>
        <taxon>Clostridium</taxon>
    </lineage>
</organism>
<feature type="binding site" evidence="4">
    <location>
        <position position="20"/>
    </location>
    <ligand>
        <name>Zn(2+)</name>
        <dbReference type="ChEBI" id="CHEBI:29105"/>
    </ligand>
</feature>
<reference evidence="6 7" key="1">
    <citation type="submission" date="2021-06" db="EMBL/GenBank/DDBJ databases">
        <title>Clostridia strains as spoilage organisms.</title>
        <authorList>
            <person name="Wambui J."/>
            <person name="Stephan R."/>
            <person name="Stevens M.J.A."/>
        </authorList>
    </citation>
    <scope>NUCLEOTIDE SEQUENCE [LARGE SCALE GENOMIC DNA]</scope>
    <source>
        <strain evidence="6 7">CM013</strain>
    </source>
</reference>
<evidence type="ECO:0000256" key="4">
    <source>
        <dbReference type="HAMAP-Rule" id="MF_01395"/>
    </source>
</evidence>
<evidence type="ECO:0000313" key="6">
    <source>
        <dbReference type="EMBL" id="MBU3219475.1"/>
    </source>
</evidence>
<evidence type="ECO:0000256" key="3">
    <source>
        <dbReference type="ARBA" id="ARBA00023098"/>
    </source>
</evidence>
<feature type="binding site" evidence="4">
    <location>
        <position position="23"/>
    </location>
    <ligand>
        <name>Zn(2+)</name>
        <dbReference type="ChEBI" id="CHEBI:29105"/>
    </ligand>
</feature>
<dbReference type="Gene3D" id="3.90.226.10">
    <property type="entry name" value="2-enoyl-CoA Hydratase, Chain A, domain 1"/>
    <property type="match status" value="1"/>
</dbReference>
<dbReference type="PRINTS" id="PR01070">
    <property type="entry name" value="ACCCTRFRASEB"/>
</dbReference>
<dbReference type="EC" id="2.1.3.15" evidence="4"/>
<keyword evidence="4" id="KW-0275">Fatty acid biosynthesis</keyword>
<proteinExistence type="inferred from homology"/>
<dbReference type="Proteomes" id="UP000740830">
    <property type="component" value="Unassembled WGS sequence"/>
</dbReference>
<keyword evidence="4" id="KW-0479">Metal-binding</keyword>
<dbReference type="PROSITE" id="PS50980">
    <property type="entry name" value="COA_CT_NTER"/>
    <property type="match status" value="1"/>
</dbReference>
<comment type="pathway">
    <text evidence="4">Lipid metabolism; malonyl-CoA biosynthesis; malonyl-CoA from acetyl-CoA: step 1/1.</text>
</comment>
<dbReference type="GO" id="GO:0003989">
    <property type="term" value="F:acetyl-CoA carboxylase activity"/>
    <property type="evidence" value="ECO:0007669"/>
    <property type="project" value="UniProtKB-EC"/>
</dbReference>
<evidence type="ECO:0000259" key="5">
    <source>
        <dbReference type="PROSITE" id="PS50980"/>
    </source>
</evidence>
<dbReference type="Pfam" id="PF01039">
    <property type="entry name" value="Carboxyl_trans"/>
    <property type="match status" value="1"/>
</dbReference>
<keyword evidence="4" id="KW-0067">ATP-binding</keyword>
<feature type="binding site" evidence="4">
    <location>
        <position position="40"/>
    </location>
    <ligand>
        <name>Zn(2+)</name>
        <dbReference type="ChEBI" id="CHEBI:29105"/>
    </ligand>
</feature>
<accession>A0ABS6C1W0</accession>
<comment type="similarity">
    <text evidence="4">Belongs to the AccD/PCCB family.</text>
</comment>
<keyword evidence="4" id="KW-0547">Nucleotide-binding</keyword>
<dbReference type="InterPro" id="IPR034733">
    <property type="entry name" value="AcCoA_carboxyl_beta"/>
</dbReference>
<dbReference type="HAMAP" id="MF_01395">
    <property type="entry name" value="AcetylCoA_CT_beta"/>
    <property type="match status" value="1"/>
</dbReference>
<dbReference type="SUPFAM" id="SSF52096">
    <property type="entry name" value="ClpP/crotonase"/>
    <property type="match status" value="1"/>
</dbReference>
<dbReference type="InterPro" id="IPR000438">
    <property type="entry name" value="Acetyl_CoA_COase_Trfase_b_su"/>
</dbReference>
<dbReference type="InterPro" id="IPR011762">
    <property type="entry name" value="COA_CT_N"/>
</dbReference>
<evidence type="ECO:0000256" key="1">
    <source>
        <dbReference type="ARBA" id="ARBA00022516"/>
    </source>
</evidence>
<keyword evidence="3 4" id="KW-0443">Lipid metabolism</keyword>
<comment type="catalytic activity">
    <reaction evidence="4">
        <text>N(6)-carboxybiotinyl-L-lysyl-[protein] + acetyl-CoA = N(6)-biotinyl-L-lysyl-[protein] + malonyl-CoA</text>
        <dbReference type="Rhea" id="RHEA:54728"/>
        <dbReference type="Rhea" id="RHEA-COMP:10505"/>
        <dbReference type="Rhea" id="RHEA-COMP:10506"/>
        <dbReference type="ChEBI" id="CHEBI:57288"/>
        <dbReference type="ChEBI" id="CHEBI:57384"/>
        <dbReference type="ChEBI" id="CHEBI:83144"/>
        <dbReference type="ChEBI" id="CHEBI:83145"/>
        <dbReference type="EC" id="2.1.3.15"/>
    </reaction>
</comment>
<comment type="function">
    <text evidence="4">Component of the acetyl coenzyme A carboxylase (ACC) complex. Biotin carboxylase (BC) catalyzes the carboxylation of biotin on its carrier protein (BCCP) and then the CO(2) group is transferred by the transcarboxylase to acetyl-CoA to form malonyl-CoA.</text>
</comment>
<dbReference type="NCBIfam" id="TIGR00515">
    <property type="entry name" value="accD"/>
    <property type="match status" value="1"/>
</dbReference>
<protein>
    <recommendedName>
        <fullName evidence="4">Acetyl-coenzyme A carboxylase carboxyl transferase subunit beta</fullName>
        <shortName evidence="4">ACCase subunit beta</shortName>
        <shortName evidence="4">Acetyl-CoA carboxylase carboxyltransferase subunit beta</shortName>
        <ecNumber evidence="4">2.1.3.15</ecNumber>
    </recommendedName>
</protein>
<keyword evidence="2 4" id="KW-0808">Transferase</keyword>
<dbReference type="RefSeq" id="WP_185158528.1">
    <property type="nucleotide sequence ID" value="NZ_JACKWW010000008.1"/>
</dbReference>
<comment type="cofactor">
    <cofactor evidence="4">
        <name>Zn(2+)</name>
        <dbReference type="ChEBI" id="CHEBI:29105"/>
    </cofactor>
    <text evidence="4">Binds 1 zinc ion per subunit.</text>
</comment>
<dbReference type="PANTHER" id="PTHR42995">
    <property type="entry name" value="ACETYL-COENZYME A CARBOXYLASE CARBOXYL TRANSFERASE SUBUNIT BETA, CHLOROPLASTIC"/>
    <property type="match status" value="1"/>
</dbReference>
<dbReference type="InterPro" id="IPR029045">
    <property type="entry name" value="ClpP/crotonase-like_dom_sf"/>
</dbReference>
<keyword evidence="4" id="KW-0862">Zinc</keyword>
<name>A0ABS6C1W0_9CLOT</name>
<gene>
    <name evidence="4 6" type="primary">accD</name>
    <name evidence="6" type="ORF">KPL27_05065</name>
</gene>
<keyword evidence="4" id="KW-0863">Zinc-finger</keyword>
<keyword evidence="4" id="KW-0276">Fatty acid metabolism</keyword>
<dbReference type="EMBL" id="JAHLDG010000006">
    <property type="protein sequence ID" value="MBU3219475.1"/>
    <property type="molecule type" value="Genomic_DNA"/>
</dbReference>
<evidence type="ECO:0000313" key="7">
    <source>
        <dbReference type="Proteomes" id="UP000740830"/>
    </source>
</evidence>
<comment type="caution">
    <text evidence="4">Lacks conserved residue(s) required for the propagation of feature annotation.</text>
</comment>
<keyword evidence="1 4" id="KW-0444">Lipid biosynthesis</keyword>
<comment type="subunit">
    <text evidence="4">Acetyl-CoA carboxylase is a heterohexamer composed of biotin carboxyl carrier protein (AccB), biotin carboxylase (AccC) and two subunits each of ACCase subunit alpha (AccA) and ACCase subunit beta (AccD).</text>
</comment>
<evidence type="ECO:0000256" key="2">
    <source>
        <dbReference type="ARBA" id="ARBA00022679"/>
    </source>
</evidence>
<keyword evidence="4" id="KW-0963">Cytoplasm</keyword>
<comment type="subcellular location">
    <subcellularLocation>
        <location evidence="4">Cytoplasm</location>
    </subcellularLocation>
</comment>
<keyword evidence="6" id="KW-0436">Ligase</keyword>